<dbReference type="GO" id="GO:0009507">
    <property type="term" value="C:chloroplast"/>
    <property type="evidence" value="ECO:0007669"/>
    <property type="project" value="TreeGrafter"/>
</dbReference>
<proteinExistence type="predicted"/>
<dbReference type="InterPro" id="IPR037215">
    <property type="entry name" value="GUN4-like_sf"/>
</dbReference>
<feature type="compositionally biased region" description="Polar residues" evidence="1">
    <location>
        <begin position="19"/>
        <end position="29"/>
    </location>
</feature>
<dbReference type="Proteomes" id="UP001152523">
    <property type="component" value="Unassembled WGS sequence"/>
</dbReference>
<dbReference type="GO" id="GO:0046906">
    <property type="term" value="F:tetrapyrrole binding"/>
    <property type="evidence" value="ECO:0007669"/>
    <property type="project" value="TreeGrafter"/>
</dbReference>
<feature type="region of interest" description="Disordered" evidence="1">
    <location>
        <begin position="19"/>
        <end position="40"/>
    </location>
</feature>
<evidence type="ECO:0000256" key="1">
    <source>
        <dbReference type="SAM" id="MobiDB-lite"/>
    </source>
</evidence>
<evidence type="ECO:0000313" key="4">
    <source>
        <dbReference type="Proteomes" id="UP001152523"/>
    </source>
</evidence>
<keyword evidence="4" id="KW-1185">Reference proteome</keyword>
<dbReference type="PANTHER" id="PTHR34800">
    <property type="entry name" value="TETRAPYRROLE-BINDING PROTEIN, CHLOROPLASTIC"/>
    <property type="match status" value="1"/>
</dbReference>
<name>A0AAV0EF04_9ASTE</name>
<feature type="domain" description="GUN4-like" evidence="2">
    <location>
        <begin position="39"/>
        <end position="154"/>
    </location>
</feature>
<evidence type="ECO:0000313" key="3">
    <source>
        <dbReference type="EMBL" id="CAH9122383.1"/>
    </source>
</evidence>
<reference evidence="3" key="1">
    <citation type="submission" date="2022-07" db="EMBL/GenBank/DDBJ databases">
        <authorList>
            <person name="Macas J."/>
            <person name="Novak P."/>
            <person name="Neumann P."/>
        </authorList>
    </citation>
    <scope>NUCLEOTIDE SEQUENCE</scope>
</reference>
<dbReference type="Gene3D" id="1.10.10.1770">
    <property type="entry name" value="Gun4-like"/>
    <property type="match status" value="1"/>
</dbReference>
<protein>
    <recommendedName>
        <fullName evidence="2">GUN4-like domain-containing protein</fullName>
    </recommendedName>
</protein>
<sequence length="194" mass="22245">MTTVTLPSSTPLTSVSYDLSSWSATSPPRTSGKRTRRPAGDAVQERGYVFFSDVQFISDSDLWKIDSLWRKHSNDRFGYSVQRRIWKKVNGDFTDLLKKIGWMKKLDTEIEQYNYRAFPDEFNLELGDKVPEGHLSLTNTLRGVQLLSYILKHPALEEEEEEGNNLGKRKSSVNSVKEGWVWACGVEEDILSYT</sequence>
<organism evidence="3 4">
    <name type="scientific">Cuscuta epithymum</name>
    <dbReference type="NCBI Taxonomy" id="186058"/>
    <lineage>
        <taxon>Eukaryota</taxon>
        <taxon>Viridiplantae</taxon>
        <taxon>Streptophyta</taxon>
        <taxon>Embryophyta</taxon>
        <taxon>Tracheophyta</taxon>
        <taxon>Spermatophyta</taxon>
        <taxon>Magnoliopsida</taxon>
        <taxon>eudicotyledons</taxon>
        <taxon>Gunneridae</taxon>
        <taxon>Pentapetalae</taxon>
        <taxon>asterids</taxon>
        <taxon>lamiids</taxon>
        <taxon>Solanales</taxon>
        <taxon>Convolvulaceae</taxon>
        <taxon>Cuscuteae</taxon>
        <taxon>Cuscuta</taxon>
        <taxon>Cuscuta subgen. Cuscuta</taxon>
    </lineage>
</organism>
<comment type="caution">
    <text evidence="3">The sequence shown here is derived from an EMBL/GenBank/DDBJ whole genome shotgun (WGS) entry which is preliminary data.</text>
</comment>
<dbReference type="PANTHER" id="PTHR34800:SF1">
    <property type="entry name" value="TETRAPYRROLE-BINDING PROTEIN, CHLOROPLASTIC"/>
    <property type="match status" value="1"/>
</dbReference>
<dbReference type="InterPro" id="IPR008629">
    <property type="entry name" value="GUN4-like"/>
</dbReference>
<accession>A0AAV0EF04</accession>
<dbReference type="FunFam" id="1.10.10.1770:FF:000001">
    <property type="entry name" value="Tetrapyrrole-binding protein, chloroplastic"/>
    <property type="match status" value="1"/>
</dbReference>
<dbReference type="GO" id="GO:0010019">
    <property type="term" value="P:chloroplast-nucleus signaling pathway"/>
    <property type="evidence" value="ECO:0007669"/>
    <property type="project" value="TreeGrafter"/>
</dbReference>
<dbReference type="AlphaFoldDB" id="A0AAV0EF04"/>
<dbReference type="Pfam" id="PF05419">
    <property type="entry name" value="GUN4"/>
    <property type="match status" value="1"/>
</dbReference>
<dbReference type="SUPFAM" id="SSF140869">
    <property type="entry name" value="GUN4-like"/>
    <property type="match status" value="1"/>
</dbReference>
<evidence type="ECO:0000259" key="2">
    <source>
        <dbReference type="Pfam" id="PF05419"/>
    </source>
</evidence>
<dbReference type="EMBL" id="CAMAPF010000924">
    <property type="protein sequence ID" value="CAH9122383.1"/>
    <property type="molecule type" value="Genomic_DNA"/>
</dbReference>
<gene>
    <name evidence="3" type="ORF">CEPIT_LOCUS24432</name>
</gene>